<gene>
    <name evidence="1" type="ORF">PFDSM3638_08825</name>
</gene>
<accession>A0A5C0XR85</accession>
<protein>
    <submittedName>
        <fullName evidence="1">TIGR04140 family protein</fullName>
    </submittedName>
</protein>
<dbReference type="InterPro" id="IPR026486">
    <property type="entry name" value="CHP_AF_0576"/>
</dbReference>
<dbReference type="Proteomes" id="UP000324354">
    <property type="component" value="Chromosome"/>
</dbReference>
<dbReference type="EMBL" id="CP023154">
    <property type="protein sequence ID" value="QEK79357.1"/>
    <property type="molecule type" value="Genomic_DNA"/>
</dbReference>
<dbReference type="GeneID" id="13300527"/>
<dbReference type="RefSeq" id="WP_011012896.1">
    <property type="nucleotide sequence ID" value="NC_003413.1"/>
</dbReference>
<reference evidence="1 2" key="1">
    <citation type="submission" date="2017-08" db="EMBL/GenBank/DDBJ databases">
        <title>Resequencing and Reannotation of the genome of Pyrococcus furiosus type strain DSM3638.</title>
        <authorList>
            <person name="Reichelt R.M."/>
            <person name="Bunk B."/>
        </authorList>
    </citation>
    <scope>NUCLEOTIDE SEQUENCE [LARGE SCALE GENOMIC DNA]</scope>
    <source>
        <strain evidence="1 2">DSM 3638</strain>
    </source>
</reference>
<organism evidence="1 2">
    <name type="scientific">Pyrococcus furiosus (strain ATCC 43587 / DSM 3638 / JCM 8422 / Vc1)</name>
    <dbReference type="NCBI Taxonomy" id="186497"/>
    <lineage>
        <taxon>Archaea</taxon>
        <taxon>Methanobacteriati</taxon>
        <taxon>Methanobacteriota</taxon>
        <taxon>Thermococci</taxon>
        <taxon>Thermococcales</taxon>
        <taxon>Thermococcaceae</taxon>
        <taxon>Pyrococcus</taxon>
    </lineage>
</organism>
<dbReference type="GeneID" id="41713573"/>
<dbReference type="NCBIfam" id="TIGR04140">
    <property type="entry name" value="chp_AF_0576"/>
    <property type="match status" value="1"/>
</dbReference>
<name>A0A5C0XR85_PYRFU</name>
<dbReference type="AlphaFoldDB" id="A0A5C0XR85"/>
<proteinExistence type="predicted"/>
<evidence type="ECO:0000313" key="2">
    <source>
        <dbReference type="Proteomes" id="UP000324354"/>
    </source>
</evidence>
<sequence>MIIKTAVPPQELLEIAKKRNINVGINVINVERRKILVLYVVEIEGEVEKFLEELSKARAGG</sequence>
<evidence type="ECO:0000313" key="1">
    <source>
        <dbReference type="EMBL" id="QEK79357.1"/>
    </source>
</evidence>